<evidence type="ECO:0000259" key="3">
    <source>
        <dbReference type="Pfam" id="PF05368"/>
    </source>
</evidence>
<organism evidence="4 5">
    <name type="scientific">Exophiala spinifera</name>
    <dbReference type="NCBI Taxonomy" id="91928"/>
    <lineage>
        <taxon>Eukaryota</taxon>
        <taxon>Fungi</taxon>
        <taxon>Dikarya</taxon>
        <taxon>Ascomycota</taxon>
        <taxon>Pezizomycotina</taxon>
        <taxon>Eurotiomycetes</taxon>
        <taxon>Chaetothyriomycetidae</taxon>
        <taxon>Chaetothyriales</taxon>
        <taxon>Herpotrichiellaceae</taxon>
        <taxon>Exophiala</taxon>
    </lineage>
</organism>
<accession>A0A0D2BCY6</accession>
<protein>
    <recommendedName>
        <fullName evidence="3">NmrA-like domain-containing protein</fullName>
    </recommendedName>
</protein>
<dbReference type="SUPFAM" id="SSF51735">
    <property type="entry name" value="NAD(P)-binding Rossmann-fold domains"/>
    <property type="match status" value="1"/>
</dbReference>
<gene>
    <name evidence="4" type="ORF">PV08_06524</name>
</gene>
<name>A0A0D2BCY6_9EURO</name>
<evidence type="ECO:0000256" key="2">
    <source>
        <dbReference type="ARBA" id="ARBA00023002"/>
    </source>
</evidence>
<dbReference type="PANTHER" id="PTHR47706:SF1">
    <property type="entry name" value="CIPA-LIKE, PUTATIVE (AFU_ORTHOLOGUE AFUA_1G12460)-RELATED"/>
    <property type="match status" value="1"/>
</dbReference>
<dbReference type="Proteomes" id="UP000053328">
    <property type="component" value="Unassembled WGS sequence"/>
</dbReference>
<dbReference type="GO" id="GO:0016491">
    <property type="term" value="F:oxidoreductase activity"/>
    <property type="evidence" value="ECO:0007669"/>
    <property type="project" value="UniProtKB-KW"/>
</dbReference>
<dbReference type="CDD" id="cd05259">
    <property type="entry name" value="PCBER_SDR_a"/>
    <property type="match status" value="1"/>
</dbReference>
<dbReference type="InterPro" id="IPR051609">
    <property type="entry name" value="NmrA/Isoflavone_reductase-like"/>
</dbReference>
<dbReference type="InterPro" id="IPR045312">
    <property type="entry name" value="PCBER-like"/>
</dbReference>
<dbReference type="Gene3D" id="3.40.50.720">
    <property type="entry name" value="NAD(P)-binding Rossmann-like Domain"/>
    <property type="match status" value="1"/>
</dbReference>
<dbReference type="GeneID" id="27333607"/>
<evidence type="ECO:0000313" key="5">
    <source>
        <dbReference type="Proteomes" id="UP000053328"/>
    </source>
</evidence>
<dbReference type="VEuPathDB" id="FungiDB:PV08_06524"/>
<dbReference type="PANTHER" id="PTHR47706">
    <property type="entry name" value="NMRA-LIKE FAMILY PROTEIN"/>
    <property type="match status" value="1"/>
</dbReference>
<dbReference type="EMBL" id="KN847495">
    <property type="protein sequence ID" value="KIW16470.1"/>
    <property type="molecule type" value="Genomic_DNA"/>
</dbReference>
<dbReference type="InterPro" id="IPR008030">
    <property type="entry name" value="NmrA-like"/>
</dbReference>
<dbReference type="STRING" id="91928.A0A0D2BCY6"/>
<dbReference type="HOGENOM" id="CLU_044876_3_2_1"/>
<keyword evidence="1" id="KW-0521">NADP</keyword>
<feature type="domain" description="NmrA-like" evidence="3">
    <location>
        <begin position="2"/>
        <end position="221"/>
    </location>
</feature>
<dbReference type="OrthoDB" id="9974981at2759"/>
<keyword evidence="5" id="KW-1185">Reference proteome</keyword>
<dbReference type="InterPro" id="IPR036291">
    <property type="entry name" value="NAD(P)-bd_dom_sf"/>
</dbReference>
<reference evidence="4 5" key="1">
    <citation type="submission" date="2015-01" db="EMBL/GenBank/DDBJ databases">
        <title>The Genome Sequence of Exophiala spinifera CBS89968.</title>
        <authorList>
            <consortium name="The Broad Institute Genomics Platform"/>
            <person name="Cuomo C."/>
            <person name="de Hoog S."/>
            <person name="Gorbushina A."/>
            <person name="Stielow B."/>
            <person name="Teixiera M."/>
            <person name="Abouelleil A."/>
            <person name="Chapman S.B."/>
            <person name="Priest M."/>
            <person name="Young S.K."/>
            <person name="Wortman J."/>
            <person name="Nusbaum C."/>
            <person name="Birren B."/>
        </authorList>
    </citation>
    <scope>NUCLEOTIDE SEQUENCE [LARGE SCALE GENOMIC DNA]</scope>
    <source>
        <strain evidence="4 5">CBS 89968</strain>
    </source>
</reference>
<proteinExistence type="predicted"/>
<evidence type="ECO:0000313" key="4">
    <source>
        <dbReference type="EMBL" id="KIW16470.1"/>
    </source>
</evidence>
<dbReference type="Pfam" id="PF05368">
    <property type="entry name" value="NmrA"/>
    <property type="match status" value="1"/>
</dbReference>
<evidence type="ECO:0000256" key="1">
    <source>
        <dbReference type="ARBA" id="ARBA00022857"/>
    </source>
</evidence>
<sequence>MSTKVAVAGGTGNLGPQVVNALLAANYSVTVLTRTGSSSTSKLPKSPQLKVAEVDYSSVASLSEVLQGQDVVVSTLGSAVIGGQKPLIDAAVAAGVKRFIPSEFGSDTTHPKSSQLPVYKGKVETQQYLKAKAAENPGFTYTLVINGAFLSWGIQVGFLVNIQSHSATVWNGGDVPFAATNLETIGKAVVGVIQHLPETANRAVYVQEALITQNQLIKYVKEIDGVEWQITPKETAKAYEEASAELAKGPDGNIGAAMLGYLMSAIFDASYGPDFSSHLDNELLGIKPYTEDDVKQLVKGLVGST</sequence>
<keyword evidence="2" id="KW-0560">Oxidoreductase</keyword>
<dbReference type="AlphaFoldDB" id="A0A0D2BCY6"/>
<dbReference type="RefSeq" id="XP_016236686.1">
    <property type="nucleotide sequence ID" value="XM_016380859.1"/>
</dbReference>